<dbReference type="EMBL" id="BAAAHG010000017">
    <property type="protein sequence ID" value="GAA0913255.1"/>
    <property type="molecule type" value="Genomic_DNA"/>
</dbReference>
<reference evidence="2 3" key="1">
    <citation type="journal article" date="2019" name="Int. J. Syst. Evol. Microbiol.">
        <title>The Global Catalogue of Microorganisms (GCM) 10K type strain sequencing project: providing services to taxonomists for standard genome sequencing and annotation.</title>
        <authorList>
            <consortium name="The Broad Institute Genomics Platform"/>
            <consortium name="The Broad Institute Genome Sequencing Center for Infectious Disease"/>
            <person name="Wu L."/>
            <person name="Ma J."/>
        </authorList>
    </citation>
    <scope>NUCLEOTIDE SEQUENCE [LARGE SCALE GENOMIC DNA]</scope>
    <source>
        <strain evidence="2 3">JCM 10673</strain>
    </source>
</reference>
<evidence type="ECO:0000313" key="2">
    <source>
        <dbReference type="EMBL" id="GAA0913255.1"/>
    </source>
</evidence>
<accession>A0ABN1NPK0</accession>
<gene>
    <name evidence="2" type="ORF">GCM10009549_26270</name>
</gene>
<keyword evidence="1" id="KW-0472">Membrane</keyword>
<organism evidence="2 3">
    <name type="scientific">Streptomyces thermoalcalitolerans</name>
    <dbReference type="NCBI Taxonomy" id="65605"/>
    <lineage>
        <taxon>Bacteria</taxon>
        <taxon>Bacillati</taxon>
        <taxon>Actinomycetota</taxon>
        <taxon>Actinomycetes</taxon>
        <taxon>Kitasatosporales</taxon>
        <taxon>Streptomycetaceae</taxon>
        <taxon>Streptomyces</taxon>
    </lineage>
</organism>
<keyword evidence="3" id="KW-1185">Reference proteome</keyword>
<keyword evidence="1" id="KW-1133">Transmembrane helix</keyword>
<sequence>MRKARTKQRAYRYVGALLLWSLVVWLPMLFHYGSKPVDEGKPEQSPSMLLIGGLFAAVFVSFVVGLAFFRTGRNYDGIRKLRWVRPDGSLSVLVKGHKLQMY</sequence>
<protein>
    <submittedName>
        <fullName evidence="2">Uncharacterized protein</fullName>
    </submittedName>
</protein>
<evidence type="ECO:0000313" key="3">
    <source>
        <dbReference type="Proteomes" id="UP001501005"/>
    </source>
</evidence>
<proteinExistence type="predicted"/>
<dbReference type="Proteomes" id="UP001501005">
    <property type="component" value="Unassembled WGS sequence"/>
</dbReference>
<keyword evidence="1" id="KW-0812">Transmembrane</keyword>
<evidence type="ECO:0000256" key="1">
    <source>
        <dbReference type="SAM" id="Phobius"/>
    </source>
</evidence>
<dbReference type="RefSeq" id="WP_067400320.1">
    <property type="nucleotide sequence ID" value="NZ_BAAAHG010000017.1"/>
</dbReference>
<comment type="caution">
    <text evidence="2">The sequence shown here is derived from an EMBL/GenBank/DDBJ whole genome shotgun (WGS) entry which is preliminary data.</text>
</comment>
<feature type="transmembrane region" description="Helical" evidence="1">
    <location>
        <begin position="50"/>
        <end position="69"/>
    </location>
</feature>
<feature type="transmembrane region" description="Helical" evidence="1">
    <location>
        <begin position="12"/>
        <end position="30"/>
    </location>
</feature>
<name>A0ABN1NPK0_9ACTN</name>